<reference evidence="2 3" key="1">
    <citation type="submission" date="2021-04" db="EMBL/GenBank/DDBJ databases">
        <authorList>
            <person name="Ivanova A."/>
        </authorList>
    </citation>
    <scope>NUCLEOTIDE SEQUENCE [LARGE SCALE GENOMIC DNA]</scope>
    <source>
        <strain evidence="2 3">G18</strain>
    </source>
</reference>
<gene>
    <name evidence="2" type="ORF">J8F10_38140</name>
</gene>
<sequence>MGQELGDAIEGIHADVKHRYGSPRMTTELNARGHECSENTVAELMRGHGIRATSPRRFVRTTDSSHRFLVAENILGRAFEPERPNGRWCADITYIPTSEGWLHSAVVEQDRGLVDGPDGGEPAGVSRPGGVAGISSQRDFVFGPVGALGPRGASARANTMLDAQGIVCSMSSGSARGQRARGVVLRANEV</sequence>
<dbReference type="Proteomes" id="UP000676565">
    <property type="component" value="Unassembled WGS sequence"/>
</dbReference>
<feature type="domain" description="HTH-like" evidence="1">
    <location>
        <begin position="3"/>
        <end position="58"/>
    </location>
</feature>
<evidence type="ECO:0000313" key="3">
    <source>
        <dbReference type="Proteomes" id="UP000676565"/>
    </source>
</evidence>
<dbReference type="InterPro" id="IPR050900">
    <property type="entry name" value="Transposase_IS3/IS150/IS904"/>
</dbReference>
<proteinExistence type="predicted"/>
<dbReference type="Pfam" id="PF13276">
    <property type="entry name" value="HTH_21"/>
    <property type="match status" value="1"/>
</dbReference>
<dbReference type="PANTHER" id="PTHR46889:SF4">
    <property type="entry name" value="TRANSPOSASE INSO FOR INSERTION SEQUENCE ELEMENT IS911B-RELATED"/>
    <property type="match status" value="1"/>
</dbReference>
<dbReference type="PANTHER" id="PTHR46889">
    <property type="entry name" value="TRANSPOSASE INSF FOR INSERTION SEQUENCE IS3B-RELATED"/>
    <property type="match status" value="1"/>
</dbReference>
<protein>
    <submittedName>
        <fullName evidence="2">IS3 family transposase</fullName>
    </submittedName>
</protein>
<dbReference type="EMBL" id="JAGKQQ010000003">
    <property type="protein sequence ID" value="MBP3961078.1"/>
    <property type="molecule type" value="Genomic_DNA"/>
</dbReference>
<accession>A0ABS5C7H4</accession>
<comment type="caution">
    <text evidence="2">The sequence shown here is derived from an EMBL/GenBank/DDBJ whole genome shotgun (WGS) entry which is preliminary data.</text>
</comment>
<organism evidence="2 3">
    <name type="scientific">Gemmata palustris</name>
    <dbReference type="NCBI Taxonomy" id="2822762"/>
    <lineage>
        <taxon>Bacteria</taxon>
        <taxon>Pseudomonadati</taxon>
        <taxon>Planctomycetota</taxon>
        <taxon>Planctomycetia</taxon>
        <taxon>Gemmatales</taxon>
        <taxon>Gemmataceae</taxon>
        <taxon>Gemmata</taxon>
    </lineage>
</organism>
<evidence type="ECO:0000313" key="2">
    <source>
        <dbReference type="EMBL" id="MBP3961078.1"/>
    </source>
</evidence>
<name>A0ABS5C7H4_9BACT</name>
<dbReference type="InterPro" id="IPR025948">
    <property type="entry name" value="HTH-like_dom"/>
</dbReference>
<keyword evidence="3" id="KW-1185">Reference proteome</keyword>
<evidence type="ECO:0000259" key="1">
    <source>
        <dbReference type="Pfam" id="PF13276"/>
    </source>
</evidence>